<sequence length="72" mass="7769">MTSLFVQADAINWLAIAIPIAIDIWTWGSVQTGWQKISSPPDHLPSSGWSPPLESVACRVAGGGIRRREIVG</sequence>
<proteinExistence type="predicted"/>
<evidence type="ECO:0000313" key="2">
    <source>
        <dbReference type="Proteomes" id="UP001432071"/>
    </source>
</evidence>
<accession>A0ABZ1QQ64</accession>
<reference evidence="1" key="1">
    <citation type="submission" date="2022-10" db="EMBL/GenBank/DDBJ databases">
        <title>The complete genomes of actinobacterial strains from the NBC collection.</title>
        <authorList>
            <person name="Joergensen T.S."/>
            <person name="Alvarez Arevalo M."/>
            <person name="Sterndorff E.B."/>
            <person name="Faurdal D."/>
            <person name="Vuksanovic O."/>
            <person name="Mourched A.-S."/>
            <person name="Charusanti P."/>
            <person name="Shaw S."/>
            <person name="Blin K."/>
            <person name="Weber T."/>
        </authorList>
    </citation>
    <scope>NUCLEOTIDE SEQUENCE</scope>
    <source>
        <strain evidence="1">NBC_00302</strain>
    </source>
</reference>
<keyword evidence="2" id="KW-1185">Reference proteome</keyword>
<name>A0ABZ1QQ64_9ACTN</name>
<evidence type="ECO:0000313" key="1">
    <source>
        <dbReference type="EMBL" id="WUN84826.1"/>
    </source>
</evidence>
<dbReference type="Proteomes" id="UP001432071">
    <property type="component" value="Chromosome"/>
</dbReference>
<gene>
    <name evidence="1" type="ORF">OHT53_01415</name>
</gene>
<dbReference type="EMBL" id="CP108038">
    <property type="protein sequence ID" value="WUN84826.1"/>
    <property type="molecule type" value="Genomic_DNA"/>
</dbReference>
<organism evidence="1 2">
    <name type="scientific">Streptomyces bobili</name>
    <dbReference type="NCBI Taxonomy" id="67280"/>
    <lineage>
        <taxon>Bacteria</taxon>
        <taxon>Bacillati</taxon>
        <taxon>Actinomycetota</taxon>
        <taxon>Actinomycetes</taxon>
        <taxon>Kitasatosporales</taxon>
        <taxon>Streptomycetaceae</taxon>
        <taxon>Streptomyces</taxon>
    </lineage>
</organism>
<dbReference type="GeneID" id="93759581"/>
<dbReference type="RefSeq" id="WP_328733754.1">
    <property type="nucleotide sequence ID" value="NZ_CP108038.1"/>
</dbReference>
<protein>
    <submittedName>
        <fullName evidence="1">Uncharacterized protein</fullName>
    </submittedName>
</protein>